<sequence length="78" mass="8142">MSSLPHQTAGLKDETPSTSETAVSGNAGGNIVSNQSQSESEKPQIGASQSKPGSAEEAAEKLYLERMEDEYAKREGGA</sequence>
<evidence type="ECO:0000313" key="3">
    <source>
        <dbReference type="EMBL" id="WPA96169.1"/>
    </source>
</evidence>
<evidence type="ECO:0000313" key="4">
    <source>
        <dbReference type="Proteomes" id="UP000230605"/>
    </source>
</evidence>
<reference evidence="3 5" key="2">
    <citation type="submission" date="2023-09" db="EMBL/GenBank/DDBJ databases">
        <title>Complete-Gapless Cercospora beticola genome.</title>
        <authorList>
            <person name="Wyatt N.A."/>
            <person name="Spanner R.E."/>
            <person name="Bolton M.D."/>
        </authorList>
    </citation>
    <scope>NUCLEOTIDE SEQUENCE [LARGE SCALE GENOMIC DNA]</scope>
    <source>
        <strain evidence="3">Cb09-40</strain>
    </source>
</reference>
<dbReference type="EMBL" id="LKMD01000100">
    <property type="protein sequence ID" value="PIB02680.1"/>
    <property type="molecule type" value="Genomic_DNA"/>
</dbReference>
<dbReference type="EMBL" id="CP134184">
    <property type="protein sequence ID" value="WPA96169.1"/>
    <property type="molecule type" value="Genomic_DNA"/>
</dbReference>
<feature type="region of interest" description="Disordered" evidence="1">
    <location>
        <begin position="1"/>
        <end position="78"/>
    </location>
</feature>
<gene>
    <name evidence="2" type="ORF">CB0940_00741</name>
    <name evidence="3" type="ORF">RHO25_000775</name>
</gene>
<dbReference type="Proteomes" id="UP000230605">
    <property type="component" value="Chromosome 1"/>
</dbReference>
<protein>
    <submittedName>
        <fullName evidence="2">Uncharacterized protein</fullName>
    </submittedName>
</protein>
<dbReference type="AlphaFoldDB" id="A0A2G5ID49"/>
<organism evidence="2 4">
    <name type="scientific">Cercospora beticola</name>
    <name type="common">Sugarbeet leaf spot fungus</name>
    <dbReference type="NCBI Taxonomy" id="122368"/>
    <lineage>
        <taxon>Eukaryota</taxon>
        <taxon>Fungi</taxon>
        <taxon>Dikarya</taxon>
        <taxon>Ascomycota</taxon>
        <taxon>Pezizomycotina</taxon>
        <taxon>Dothideomycetes</taxon>
        <taxon>Dothideomycetidae</taxon>
        <taxon>Mycosphaerellales</taxon>
        <taxon>Mycosphaerellaceae</taxon>
        <taxon>Cercospora</taxon>
    </lineage>
</organism>
<accession>A0A2G5ID49</accession>
<dbReference type="Proteomes" id="UP001302367">
    <property type="component" value="Chromosome 1"/>
</dbReference>
<proteinExistence type="predicted"/>
<reference evidence="2 4" key="1">
    <citation type="submission" date="2015-10" db="EMBL/GenBank/DDBJ databases">
        <title>The cercosporin biosynthetic gene cluster was horizontally transferred to several fungal lineages and shown to be expanded in Cercospora beticola based on microsynteny with recipient genomes.</title>
        <authorList>
            <person name="De Jonge R."/>
            <person name="Ebert M.K."/>
            <person name="Suttle J.C."/>
            <person name="Jurick Ii W.M."/>
            <person name="Secor G.A."/>
            <person name="Thomma B.P."/>
            <person name="Van De Peer Y."/>
            <person name="Bolton M.D."/>
        </authorList>
    </citation>
    <scope>NUCLEOTIDE SEQUENCE [LARGE SCALE GENOMIC DNA]</scope>
    <source>
        <strain evidence="2 4">09-40</strain>
    </source>
</reference>
<evidence type="ECO:0000313" key="5">
    <source>
        <dbReference type="Proteomes" id="UP001302367"/>
    </source>
</evidence>
<keyword evidence="5" id="KW-1185">Reference proteome</keyword>
<feature type="compositionally biased region" description="Basic and acidic residues" evidence="1">
    <location>
        <begin position="58"/>
        <end position="78"/>
    </location>
</feature>
<evidence type="ECO:0000313" key="2">
    <source>
        <dbReference type="EMBL" id="PIB02680.1"/>
    </source>
</evidence>
<evidence type="ECO:0000256" key="1">
    <source>
        <dbReference type="SAM" id="MobiDB-lite"/>
    </source>
</evidence>
<name>A0A2G5ID49_CERBT</name>